<dbReference type="Proteomes" id="UP001323405">
    <property type="component" value="Unassembled WGS sequence"/>
</dbReference>
<organism evidence="2 3">
    <name type="scientific">Podospora pseudocomata</name>
    <dbReference type="NCBI Taxonomy" id="2093779"/>
    <lineage>
        <taxon>Eukaryota</taxon>
        <taxon>Fungi</taxon>
        <taxon>Dikarya</taxon>
        <taxon>Ascomycota</taxon>
        <taxon>Pezizomycotina</taxon>
        <taxon>Sordariomycetes</taxon>
        <taxon>Sordariomycetidae</taxon>
        <taxon>Sordariales</taxon>
        <taxon>Podosporaceae</taxon>
        <taxon>Podospora</taxon>
    </lineage>
</organism>
<proteinExistence type="predicted"/>
<reference evidence="2 3" key="1">
    <citation type="journal article" date="2023" name="bioRxiv">
        <title>High-quality genome assemblies of four members of thePodospora anserinaspecies complex.</title>
        <authorList>
            <person name="Ament-Velasquez S.L."/>
            <person name="Vogan A.A."/>
            <person name="Wallerman O."/>
            <person name="Hartmann F."/>
            <person name="Gautier V."/>
            <person name="Silar P."/>
            <person name="Giraud T."/>
            <person name="Johannesson H."/>
        </authorList>
    </citation>
    <scope>NUCLEOTIDE SEQUENCE [LARGE SCALE GENOMIC DNA]</scope>
    <source>
        <strain evidence="2 3">CBS 415.72m</strain>
    </source>
</reference>
<comment type="caution">
    <text evidence="2">The sequence shown here is derived from an EMBL/GenBank/DDBJ whole genome shotgun (WGS) entry which is preliminary data.</text>
</comment>
<feature type="compositionally biased region" description="Basic and acidic residues" evidence="1">
    <location>
        <begin position="1"/>
        <end position="13"/>
    </location>
</feature>
<evidence type="ECO:0000313" key="2">
    <source>
        <dbReference type="EMBL" id="KAK4656520.1"/>
    </source>
</evidence>
<protein>
    <submittedName>
        <fullName evidence="2">Uncharacterized protein</fullName>
    </submittedName>
</protein>
<evidence type="ECO:0000256" key="1">
    <source>
        <dbReference type="SAM" id="MobiDB-lite"/>
    </source>
</evidence>
<dbReference type="RefSeq" id="XP_062745495.1">
    <property type="nucleotide sequence ID" value="XM_062887389.1"/>
</dbReference>
<name>A0ABR0GLB6_9PEZI</name>
<keyword evidence="3" id="KW-1185">Reference proteome</keyword>
<sequence length="123" mass="14021">MVDGRLQDGEDWKGNGSNHEPVATSEDPVWRREYTAATLTGTGHGQLRISQTNLFMVGRLQPHELRVRGGDLFRLDSPSTSRWPCAISAYHHKQRTPLNLRWVTLAWTETEPVRETRIGVDEN</sequence>
<gene>
    <name evidence="2" type="ORF">QC762_204969</name>
</gene>
<accession>A0ABR0GLB6</accession>
<dbReference type="GeneID" id="87907296"/>
<feature type="region of interest" description="Disordered" evidence="1">
    <location>
        <begin position="1"/>
        <end position="28"/>
    </location>
</feature>
<evidence type="ECO:0000313" key="3">
    <source>
        <dbReference type="Proteomes" id="UP001323405"/>
    </source>
</evidence>
<dbReference type="EMBL" id="JAFFHA010000004">
    <property type="protein sequence ID" value="KAK4656520.1"/>
    <property type="molecule type" value="Genomic_DNA"/>
</dbReference>